<dbReference type="GO" id="GO:0004326">
    <property type="term" value="F:tetrahydrofolylpolyglutamate synthase activity"/>
    <property type="evidence" value="ECO:0007669"/>
    <property type="project" value="InterPro"/>
</dbReference>
<dbReference type="OrthoDB" id="9809356at2"/>
<evidence type="ECO:0000256" key="4">
    <source>
        <dbReference type="ARBA" id="ARBA00022741"/>
    </source>
</evidence>
<evidence type="ECO:0000256" key="2">
    <source>
        <dbReference type="ARBA" id="ARBA00022598"/>
    </source>
</evidence>
<keyword evidence="3" id="KW-0479">Metal-binding</keyword>
<gene>
    <name evidence="7" type="ordered locus">Suden_1569</name>
</gene>
<evidence type="ECO:0000313" key="7">
    <source>
        <dbReference type="EMBL" id="ABB44846.1"/>
    </source>
</evidence>
<dbReference type="GO" id="GO:0005737">
    <property type="term" value="C:cytoplasm"/>
    <property type="evidence" value="ECO:0007669"/>
    <property type="project" value="TreeGrafter"/>
</dbReference>
<dbReference type="NCBIfam" id="TIGR01499">
    <property type="entry name" value="folC"/>
    <property type="match status" value="1"/>
</dbReference>
<dbReference type="PANTHER" id="PTHR11136">
    <property type="entry name" value="FOLYLPOLYGLUTAMATE SYNTHASE-RELATED"/>
    <property type="match status" value="1"/>
</dbReference>
<reference evidence="7 8" key="1">
    <citation type="journal article" date="2008" name="Appl. Environ. Microbiol.">
        <title>Genome of the epsilonproteobacterial chemolithoautotroph Sulfurimonas denitrificans.</title>
        <authorList>
            <person name="Sievert S.M."/>
            <person name="Scott K.M."/>
            <person name="Klotz M.G."/>
            <person name="Chain P.S.G."/>
            <person name="Hauser L.J."/>
            <person name="Hemp J."/>
            <person name="Huegler M."/>
            <person name="Land M."/>
            <person name="Lapidus A."/>
            <person name="Larimer F.W."/>
            <person name="Lucas S."/>
            <person name="Malfatti S.A."/>
            <person name="Meyer F."/>
            <person name="Paulsen I.T."/>
            <person name="Ren Q."/>
            <person name="Simon J."/>
            <person name="Bailey K."/>
            <person name="Diaz E."/>
            <person name="Fitzpatrick K.A."/>
            <person name="Glover B."/>
            <person name="Gwatney N."/>
            <person name="Korajkic A."/>
            <person name="Long A."/>
            <person name="Mobberley J.M."/>
            <person name="Pantry S.N."/>
            <person name="Pazder G."/>
            <person name="Peterson S."/>
            <person name="Quintanilla J.D."/>
            <person name="Sprinkle R."/>
            <person name="Stephens J."/>
            <person name="Thomas P."/>
            <person name="Vaughn R."/>
            <person name="Weber M.J."/>
            <person name="Wooten L.L."/>
        </authorList>
    </citation>
    <scope>NUCLEOTIDE SEQUENCE [LARGE SCALE GENOMIC DNA]</scope>
    <source>
        <strain evidence="8">ATCC 33889 / DSM 1251</strain>
    </source>
</reference>
<keyword evidence="2" id="KW-0436">Ligase</keyword>
<dbReference type="STRING" id="326298.Suden_1569"/>
<dbReference type="GO" id="GO:0046872">
    <property type="term" value="F:metal ion binding"/>
    <property type="evidence" value="ECO:0007669"/>
    <property type="project" value="UniProtKB-KW"/>
</dbReference>
<dbReference type="KEGG" id="tdn:Suden_1569"/>
<dbReference type="RefSeq" id="WP_011373198.1">
    <property type="nucleotide sequence ID" value="NC_007575.1"/>
</dbReference>
<keyword evidence="4" id="KW-0547">Nucleotide-binding</keyword>
<dbReference type="InterPro" id="IPR036565">
    <property type="entry name" value="Mur-like_cat_sf"/>
</dbReference>
<dbReference type="GO" id="GO:0005524">
    <property type="term" value="F:ATP binding"/>
    <property type="evidence" value="ECO:0007669"/>
    <property type="project" value="UniProtKB-KW"/>
</dbReference>
<dbReference type="HOGENOM" id="CLU_015869_1_1_7"/>
<comment type="similarity">
    <text evidence="1">Belongs to the folylpolyglutamate synthase family.</text>
</comment>
<accession>Q30Q85</accession>
<evidence type="ECO:0000256" key="1">
    <source>
        <dbReference type="ARBA" id="ARBA00008276"/>
    </source>
</evidence>
<dbReference type="InterPro" id="IPR001645">
    <property type="entry name" value="Folylpolyglutamate_synth"/>
</dbReference>
<sequence length="382" mass="43630">MNFLEYLNAKPLYYDEIDYTRMPRIYKKIKESLVTPKIIHVIGTNAKGTTGRFLANALHAKGLSVGHYSSPHILKFNERVWVDGANATDVELEEAHRELQKILTIEDAASLSYFEYTTLLSMIIFKECEYVVMEAGLGGEHDATAVFDKVLTLVTPIAYDHEALLGSSIEQIATTKLNAIQNSAIIATQTYPQVYSIAEQIASQKGLNIYMVNDFIKELDREKINHIANTLSLIPYLRDNLTLSIAALKFLKIEYETYDFKNPPLFGRVSKISKNITVDVGHNVLAAQGILKALHGDKYILVYNSYKDKNYKEILSILKPIILHVEIITIDEQRIESIETIKSTLKNLKIKYKTFKETKPEYKYLVFGSFSVVERFLREYHE</sequence>
<proteinExistence type="inferred from homology"/>
<dbReference type="eggNOG" id="COG0285">
    <property type="taxonomic scope" value="Bacteria"/>
</dbReference>
<dbReference type="Gene3D" id="3.90.190.20">
    <property type="entry name" value="Mur ligase, C-terminal domain"/>
    <property type="match status" value="1"/>
</dbReference>
<evidence type="ECO:0000256" key="5">
    <source>
        <dbReference type="ARBA" id="ARBA00022840"/>
    </source>
</evidence>
<dbReference type="Gene3D" id="3.40.1190.10">
    <property type="entry name" value="Mur-like, catalytic domain"/>
    <property type="match status" value="1"/>
</dbReference>
<dbReference type="SUPFAM" id="SSF53244">
    <property type="entry name" value="MurD-like peptide ligases, peptide-binding domain"/>
    <property type="match status" value="1"/>
</dbReference>
<dbReference type="SUPFAM" id="SSF53623">
    <property type="entry name" value="MurD-like peptide ligases, catalytic domain"/>
    <property type="match status" value="1"/>
</dbReference>
<evidence type="ECO:0000256" key="3">
    <source>
        <dbReference type="ARBA" id="ARBA00022723"/>
    </source>
</evidence>
<keyword evidence="6" id="KW-0460">Magnesium</keyword>
<dbReference type="EMBL" id="CP000153">
    <property type="protein sequence ID" value="ABB44846.1"/>
    <property type="molecule type" value="Genomic_DNA"/>
</dbReference>
<evidence type="ECO:0000256" key="6">
    <source>
        <dbReference type="ARBA" id="ARBA00022842"/>
    </source>
</evidence>
<name>Q30Q85_SULDN</name>
<evidence type="ECO:0000313" key="8">
    <source>
        <dbReference type="Proteomes" id="UP000002714"/>
    </source>
</evidence>
<dbReference type="PANTHER" id="PTHR11136:SF0">
    <property type="entry name" value="DIHYDROFOLATE SYNTHETASE-RELATED"/>
    <property type="match status" value="1"/>
</dbReference>
<dbReference type="AlphaFoldDB" id="Q30Q85"/>
<dbReference type="Proteomes" id="UP000002714">
    <property type="component" value="Chromosome"/>
</dbReference>
<protein>
    <submittedName>
        <fullName evidence="7">Folylpolyglutamate synthetase</fullName>
    </submittedName>
</protein>
<organism evidence="7 8">
    <name type="scientific">Sulfurimonas denitrificans (strain ATCC 33889 / DSM 1251)</name>
    <name type="common">Thiomicrospira denitrificans (strain ATCC 33889 / DSM 1251)</name>
    <dbReference type="NCBI Taxonomy" id="326298"/>
    <lineage>
        <taxon>Bacteria</taxon>
        <taxon>Pseudomonadati</taxon>
        <taxon>Campylobacterota</taxon>
        <taxon>Epsilonproteobacteria</taxon>
        <taxon>Campylobacterales</taxon>
        <taxon>Sulfurimonadaceae</taxon>
        <taxon>Sulfurimonas</taxon>
    </lineage>
</organism>
<dbReference type="InterPro" id="IPR036615">
    <property type="entry name" value="Mur_ligase_C_dom_sf"/>
</dbReference>
<keyword evidence="5" id="KW-0067">ATP-binding</keyword>
<keyword evidence="8" id="KW-1185">Reference proteome</keyword>
<dbReference type="GO" id="GO:0008841">
    <property type="term" value="F:dihydrofolate synthase activity"/>
    <property type="evidence" value="ECO:0007669"/>
    <property type="project" value="TreeGrafter"/>
</dbReference>